<proteinExistence type="predicted"/>
<accession>E6TTJ6</accession>
<sequence>MTGRSKDWELEEKRLYDVHEQIHKKMEQLSENVGDLKEGIIGLRKTFWDDVTVNLDDAHEVGETFTSIKQQTELLSERERTHKQAYDQMRKLLKLKDSAYFGRIDFLEVGESKEEEVYVGIASLMDEKDEDFLVYDWRAPISSLYYNYSPGKARYEVPSEVIEGEVTLKRQYIIDHGKLKSMFDTGVTIGDDLLQEVLSNNANTEMKNIVATIQKEQNEIIRNEKSRFLFVQGVAGSGKTSAALQRVAYLLYTYRKSLTADNIMLFSPNLLFNSYISTVLPELGEENMKQMTFQSYLEERIGSDYHLEDPFTQMEYLYTARGESDYELRLKSIQFKSSIQFRKYIDEYLTLLSKEMLLFHPLYFRGELFISEEEIEKYFYELDASLPISNRMNLLVEWLLLEVKKLEKRERRKDWPIEESELLDKEDYLEAYRQSQKGGRHKEDTFDDFDREEKVLVKMIVKKHLLPLKKAIKGYRFLAIKAMYRQLFTSEVTHKLCADGLPKEWNDVADITVRNLDKESLYYEDATAFLYLRDQLEGKKTYTTIKHVLIDEAQDYSLFQFEYLKQLFPHSRMTILGDLNQAIYAHSIGGETLLSHRESDLEKIQQITLLKSYRSTQQIVHFSKGLIDGGEHIIPFNRSGSLPTLTVVESDMMLKKQITLCAEQLIRKGNKTIAILCKTEKESEEAYHLFKNELDVHLLNKDSHTYKEGILIMPAYLSKGIEFDAVIIYNASNTEYEHDLERRLFYTACTRAMHELHIYSLGKPTNFFKHVERGSYSQR</sequence>
<feature type="domain" description="UvrD-like helicase ATP-binding" evidence="6">
    <location>
        <begin position="212"/>
        <end position="616"/>
    </location>
</feature>
<dbReference type="GO" id="GO:0003677">
    <property type="term" value="F:DNA binding"/>
    <property type="evidence" value="ECO:0007669"/>
    <property type="project" value="InterPro"/>
</dbReference>
<dbReference type="RefSeq" id="WP_013487970.1">
    <property type="nucleotide sequence ID" value="NC_014829.1"/>
</dbReference>
<keyword evidence="2 5" id="KW-0378">Hydrolase</keyword>
<dbReference type="SUPFAM" id="SSF52540">
    <property type="entry name" value="P-loop containing nucleoside triphosphate hydrolases"/>
    <property type="match status" value="1"/>
</dbReference>
<keyword evidence="3 5" id="KW-0347">Helicase</keyword>
<dbReference type="HOGENOM" id="CLU_010312_4_0_9"/>
<keyword evidence="1 5" id="KW-0547">Nucleotide-binding</keyword>
<evidence type="ECO:0000259" key="6">
    <source>
        <dbReference type="PROSITE" id="PS51198"/>
    </source>
</evidence>
<dbReference type="InterPro" id="IPR000212">
    <property type="entry name" value="DNA_helicase_UvrD/REP"/>
</dbReference>
<dbReference type="OrthoDB" id="9787585at2"/>
<dbReference type="GO" id="GO:0043138">
    <property type="term" value="F:3'-5' DNA helicase activity"/>
    <property type="evidence" value="ECO:0007669"/>
    <property type="project" value="TreeGrafter"/>
</dbReference>
<dbReference type="STRING" id="649639.Bcell_1367"/>
<evidence type="ECO:0000256" key="2">
    <source>
        <dbReference type="ARBA" id="ARBA00022801"/>
    </source>
</evidence>
<dbReference type="Gene3D" id="3.40.50.300">
    <property type="entry name" value="P-loop containing nucleotide triphosphate hydrolases"/>
    <property type="match status" value="3"/>
</dbReference>
<dbReference type="Pfam" id="PF13538">
    <property type="entry name" value="UvrD_C_2"/>
    <property type="match status" value="1"/>
</dbReference>
<dbReference type="InterPro" id="IPR048228">
    <property type="entry name" value="HelD_bacillota"/>
</dbReference>
<organism evidence="7 8">
    <name type="scientific">Evansella cellulosilytica (strain ATCC 21833 / DSM 2522 / FERM P-1141 / JCM 9156 / N-4)</name>
    <name type="common">Bacillus cellulosilyticus</name>
    <dbReference type="NCBI Taxonomy" id="649639"/>
    <lineage>
        <taxon>Bacteria</taxon>
        <taxon>Bacillati</taxon>
        <taxon>Bacillota</taxon>
        <taxon>Bacilli</taxon>
        <taxon>Bacillales</taxon>
        <taxon>Bacillaceae</taxon>
        <taxon>Evansella</taxon>
    </lineage>
</organism>
<dbReference type="GO" id="GO:0005829">
    <property type="term" value="C:cytosol"/>
    <property type="evidence" value="ECO:0007669"/>
    <property type="project" value="TreeGrafter"/>
</dbReference>
<dbReference type="GO" id="GO:0000725">
    <property type="term" value="P:recombinational repair"/>
    <property type="evidence" value="ECO:0007669"/>
    <property type="project" value="TreeGrafter"/>
</dbReference>
<evidence type="ECO:0000256" key="5">
    <source>
        <dbReference type="PROSITE-ProRule" id="PRU00560"/>
    </source>
</evidence>
<evidence type="ECO:0000313" key="8">
    <source>
        <dbReference type="Proteomes" id="UP000001401"/>
    </source>
</evidence>
<dbReference type="GO" id="GO:0016787">
    <property type="term" value="F:hydrolase activity"/>
    <property type="evidence" value="ECO:0007669"/>
    <property type="project" value="UniProtKB-UniRule"/>
</dbReference>
<dbReference type="Pfam" id="PF00580">
    <property type="entry name" value="UvrD-helicase"/>
    <property type="match status" value="1"/>
</dbReference>
<dbReference type="InterPro" id="IPR027417">
    <property type="entry name" value="P-loop_NTPase"/>
</dbReference>
<dbReference type="PROSITE" id="PS51198">
    <property type="entry name" value="UVRD_HELICASE_ATP_BIND"/>
    <property type="match status" value="1"/>
</dbReference>
<keyword evidence="8" id="KW-1185">Reference proteome</keyword>
<protein>
    <submittedName>
        <fullName evidence="7">UvrD/REP helicase</fullName>
    </submittedName>
</protein>
<dbReference type="eggNOG" id="COG3973">
    <property type="taxonomic scope" value="Bacteria"/>
</dbReference>
<dbReference type="GO" id="GO:0005524">
    <property type="term" value="F:ATP binding"/>
    <property type="evidence" value="ECO:0007669"/>
    <property type="project" value="UniProtKB-UniRule"/>
</dbReference>
<name>E6TTJ6_EVAC2</name>
<reference evidence="7" key="1">
    <citation type="submission" date="2010-12" db="EMBL/GenBank/DDBJ databases">
        <title>Complete sequence of Bacillus cellulosilyticus DSM 2522.</title>
        <authorList>
            <consortium name="US DOE Joint Genome Institute"/>
            <person name="Lucas S."/>
            <person name="Copeland A."/>
            <person name="Lapidus A."/>
            <person name="Cheng J.-F."/>
            <person name="Bruce D."/>
            <person name="Goodwin L."/>
            <person name="Pitluck S."/>
            <person name="Chertkov O."/>
            <person name="Detter J.C."/>
            <person name="Han C."/>
            <person name="Tapia R."/>
            <person name="Land M."/>
            <person name="Hauser L."/>
            <person name="Jeffries C."/>
            <person name="Kyrpides N."/>
            <person name="Ivanova N."/>
            <person name="Mikhailova N."/>
            <person name="Brumm P."/>
            <person name="Mead D."/>
            <person name="Woyke T."/>
        </authorList>
    </citation>
    <scope>NUCLEOTIDE SEQUENCE [LARGE SCALE GENOMIC DNA]</scope>
    <source>
        <strain evidence="7">DSM 2522</strain>
    </source>
</reference>
<evidence type="ECO:0000256" key="1">
    <source>
        <dbReference type="ARBA" id="ARBA00022741"/>
    </source>
</evidence>
<evidence type="ECO:0000256" key="4">
    <source>
        <dbReference type="ARBA" id="ARBA00022840"/>
    </source>
</evidence>
<keyword evidence="4 5" id="KW-0067">ATP-binding</keyword>
<dbReference type="Proteomes" id="UP000001401">
    <property type="component" value="Chromosome"/>
</dbReference>
<dbReference type="KEGG" id="bco:Bcell_1367"/>
<dbReference type="AlphaFoldDB" id="E6TTJ6"/>
<evidence type="ECO:0000256" key="3">
    <source>
        <dbReference type="ARBA" id="ARBA00022806"/>
    </source>
</evidence>
<dbReference type="PANTHER" id="PTHR11070">
    <property type="entry name" value="UVRD / RECB / PCRA DNA HELICASE FAMILY MEMBER"/>
    <property type="match status" value="1"/>
</dbReference>
<dbReference type="NCBIfam" id="NF041464">
    <property type="entry name" value="HelD_BACSU"/>
    <property type="match status" value="1"/>
</dbReference>
<gene>
    <name evidence="7" type="ordered locus">Bcell_1367</name>
</gene>
<evidence type="ECO:0000313" key="7">
    <source>
        <dbReference type="EMBL" id="ADU29632.1"/>
    </source>
</evidence>
<feature type="binding site" evidence="5">
    <location>
        <begin position="233"/>
        <end position="240"/>
    </location>
    <ligand>
        <name>ATP</name>
        <dbReference type="ChEBI" id="CHEBI:30616"/>
    </ligand>
</feature>
<dbReference type="PANTHER" id="PTHR11070:SF17">
    <property type="entry name" value="DNA HELICASE IV"/>
    <property type="match status" value="1"/>
</dbReference>
<dbReference type="InterPro" id="IPR027785">
    <property type="entry name" value="UvrD-like_helicase_C"/>
</dbReference>
<dbReference type="EMBL" id="CP002394">
    <property type="protein sequence ID" value="ADU29632.1"/>
    <property type="molecule type" value="Genomic_DNA"/>
</dbReference>
<dbReference type="InterPro" id="IPR014016">
    <property type="entry name" value="UvrD-like_ATP-bd"/>
</dbReference>